<evidence type="ECO:0000256" key="3">
    <source>
        <dbReference type="ARBA" id="ARBA00022475"/>
    </source>
</evidence>
<accession>A0A517SJY8</accession>
<proteinExistence type="inferred from homology"/>
<feature type="transmembrane region" description="Helical" evidence="7">
    <location>
        <begin position="158"/>
        <end position="175"/>
    </location>
</feature>
<comment type="similarity">
    <text evidence="2">Belongs to the UPF0324 family.</text>
</comment>
<dbReference type="InterPro" id="IPR018383">
    <property type="entry name" value="UPF0324_pro"/>
</dbReference>
<dbReference type="PANTHER" id="PTHR30106:SF1">
    <property type="entry name" value="UPF0324 MEMBRANE PROTEIN FN0533"/>
    <property type="match status" value="1"/>
</dbReference>
<keyword evidence="9" id="KW-1185">Reference proteome</keyword>
<gene>
    <name evidence="8" type="ORF">Pan44_44970</name>
</gene>
<feature type="transmembrane region" description="Helical" evidence="7">
    <location>
        <begin position="99"/>
        <end position="116"/>
    </location>
</feature>
<dbReference type="GO" id="GO:0005886">
    <property type="term" value="C:plasma membrane"/>
    <property type="evidence" value="ECO:0007669"/>
    <property type="project" value="UniProtKB-SubCell"/>
</dbReference>
<comment type="subcellular location">
    <subcellularLocation>
        <location evidence="1">Cell membrane</location>
        <topology evidence="1">Multi-pass membrane protein</topology>
    </subcellularLocation>
</comment>
<feature type="transmembrane region" description="Helical" evidence="7">
    <location>
        <begin position="306"/>
        <end position="326"/>
    </location>
</feature>
<dbReference type="InParanoid" id="A0A517SJY8"/>
<name>A0A517SJY8_9PLAN</name>
<evidence type="ECO:0000256" key="1">
    <source>
        <dbReference type="ARBA" id="ARBA00004651"/>
    </source>
</evidence>
<organism evidence="8 9">
    <name type="scientific">Caulifigura coniformis</name>
    <dbReference type="NCBI Taxonomy" id="2527983"/>
    <lineage>
        <taxon>Bacteria</taxon>
        <taxon>Pseudomonadati</taxon>
        <taxon>Planctomycetota</taxon>
        <taxon>Planctomycetia</taxon>
        <taxon>Planctomycetales</taxon>
        <taxon>Planctomycetaceae</taxon>
        <taxon>Caulifigura</taxon>
    </lineage>
</organism>
<feature type="transmembrane region" description="Helical" evidence="7">
    <location>
        <begin position="418"/>
        <end position="434"/>
    </location>
</feature>
<dbReference type="Proteomes" id="UP000315700">
    <property type="component" value="Chromosome"/>
</dbReference>
<feature type="transmembrane region" description="Helical" evidence="7">
    <location>
        <begin position="274"/>
        <end position="294"/>
    </location>
</feature>
<keyword evidence="5 7" id="KW-1133">Transmembrane helix</keyword>
<feature type="transmembrane region" description="Helical" evidence="7">
    <location>
        <begin position="338"/>
        <end position="359"/>
    </location>
</feature>
<keyword evidence="6 7" id="KW-0472">Membrane</keyword>
<dbReference type="Pfam" id="PF03601">
    <property type="entry name" value="Cons_hypoth698"/>
    <property type="match status" value="1"/>
</dbReference>
<dbReference type="PANTHER" id="PTHR30106">
    <property type="entry name" value="INNER MEMBRANE PROTEIN YEIH-RELATED"/>
    <property type="match status" value="1"/>
</dbReference>
<dbReference type="FunCoup" id="A0A517SJY8">
    <property type="interactions" value="79"/>
</dbReference>
<keyword evidence="3" id="KW-1003">Cell membrane</keyword>
<feature type="transmembrane region" description="Helical" evidence="7">
    <location>
        <begin position="242"/>
        <end position="262"/>
    </location>
</feature>
<evidence type="ECO:0000256" key="6">
    <source>
        <dbReference type="ARBA" id="ARBA00023136"/>
    </source>
</evidence>
<dbReference type="AlphaFoldDB" id="A0A517SJY8"/>
<evidence type="ECO:0000256" key="7">
    <source>
        <dbReference type="SAM" id="Phobius"/>
    </source>
</evidence>
<dbReference type="KEGG" id="ccos:Pan44_44970"/>
<feature type="transmembrane region" description="Helical" evidence="7">
    <location>
        <begin position="213"/>
        <end position="230"/>
    </location>
</feature>
<feature type="transmembrane region" description="Helical" evidence="7">
    <location>
        <begin position="380"/>
        <end position="398"/>
    </location>
</feature>
<evidence type="ECO:0000313" key="9">
    <source>
        <dbReference type="Proteomes" id="UP000315700"/>
    </source>
</evidence>
<dbReference type="EMBL" id="CP036271">
    <property type="protein sequence ID" value="QDT56443.1"/>
    <property type="molecule type" value="Genomic_DNA"/>
</dbReference>
<reference evidence="8 9" key="1">
    <citation type="submission" date="2019-02" db="EMBL/GenBank/DDBJ databases">
        <title>Deep-cultivation of Planctomycetes and their phenomic and genomic characterization uncovers novel biology.</title>
        <authorList>
            <person name="Wiegand S."/>
            <person name="Jogler M."/>
            <person name="Boedeker C."/>
            <person name="Pinto D."/>
            <person name="Vollmers J."/>
            <person name="Rivas-Marin E."/>
            <person name="Kohn T."/>
            <person name="Peeters S.H."/>
            <person name="Heuer A."/>
            <person name="Rast P."/>
            <person name="Oberbeckmann S."/>
            <person name="Bunk B."/>
            <person name="Jeske O."/>
            <person name="Meyerdierks A."/>
            <person name="Storesund J.E."/>
            <person name="Kallscheuer N."/>
            <person name="Luecker S."/>
            <person name="Lage O.M."/>
            <person name="Pohl T."/>
            <person name="Merkel B.J."/>
            <person name="Hornburger P."/>
            <person name="Mueller R.-W."/>
            <person name="Bruemmer F."/>
            <person name="Labrenz M."/>
            <person name="Spormann A.M."/>
            <person name="Op den Camp H."/>
            <person name="Overmann J."/>
            <person name="Amann R."/>
            <person name="Jetten M.S.M."/>
            <person name="Mascher T."/>
            <person name="Medema M.H."/>
            <person name="Devos D.P."/>
            <person name="Kaster A.-K."/>
            <person name="Ovreas L."/>
            <person name="Rohde M."/>
            <person name="Galperin M.Y."/>
            <person name="Jogler C."/>
        </authorList>
    </citation>
    <scope>NUCLEOTIDE SEQUENCE [LARGE SCALE GENOMIC DNA]</scope>
    <source>
        <strain evidence="8 9">Pan44</strain>
    </source>
</reference>
<evidence type="ECO:0008006" key="10">
    <source>
        <dbReference type="Google" id="ProtNLM"/>
    </source>
</evidence>
<sequence length="480" mass="51501">MMPTAEPSAPVPEIVPSTPSMRTHEDWWSIYCGAFFLAVAFLAVWMAKPADLAEKISAGETVKVSSPLSRWLAFPGSWTSNPIDAFIKPATEKSPAMNVLPGMLGAFFAIGIVFGIAMQVRRGEGEKFLRAFPVVFLLAALSFVLAGQSLIKAYNLEYALWALLVGLVICNTIGTPDWLRPAVATEFYIKTGLVLLGAEVLMSRLLALGAPGVFVSWVCTPITLIATYIFGQRILKIESRSLNMVISADMSVCGVSAAIATAAACKAKKEELSLAIGLSLIFTVGMMVVMPAIINAVNMDQTLAGAWLGGTIDSTGAVAAAGALVGTQALETATTVKMIQNILIGVIAFGVSVYWVTFVERNPGGQRLGVGEIWKRFPRFIIGFFLASVVFSVLFSTLTGGPELIGAMTKGTTIPLRSWLFCLAFVSIGLETNFRELAPYLKGGKALTLYVVGQTLNLCLTLAMAWLMFRVIFREDLPTP</sequence>
<keyword evidence="4 7" id="KW-0812">Transmembrane</keyword>
<protein>
    <recommendedName>
        <fullName evidence="10">Sulfate exporter family transporter</fullName>
    </recommendedName>
</protein>
<evidence type="ECO:0000313" key="8">
    <source>
        <dbReference type="EMBL" id="QDT56443.1"/>
    </source>
</evidence>
<feature type="transmembrane region" description="Helical" evidence="7">
    <location>
        <begin position="446"/>
        <end position="469"/>
    </location>
</feature>
<feature type="transmembrane region" description="Helical" evidence="7">
    <location>
        <begin position="28"/>
        <end position="47"/>
    </location>
</feature>
<evidence type="ECO:0000256" key="4">
    <source>
        <dbReference type="ARBA" id="ARBA00022692"/>
    </source>
</evidence>
<feature type="transmembrane region" description="Helical" evidence="7">
    <location>
        <begin position="128"/>
        <end position="146"/>
    </location>
</feature>
<evidence type="ECO:0000256" key="2">
    <source>
        <dbReference type="ARBA" id="ARBA00007977"/>
    </source>
</evidence>
<evidence type="ECO:0000256" key="5">
    <source>
        <dbReference type="ARBA" id="ARBA00022989"/>
    </source>
</evidence>